<comment type="similarity">
    <text evidence="1 5">Belongs to the peptidase S8 family.</text>
</comment>
<evidence type="ECO:0000313" key="9">
    <source>
        <dbReference type="EMBL" id="QKZ18294.1"/>
    </source>
</evidence>
<organism evidence="9 10">
    <name type="scientific">Streptomyces chartreusis</name>
    <dbReference type="NCBI Taxonomy" id="1969"/>
    <lineage>
        <taxon>Bacteria</taxon>
        <taxon>Bacillati</taxon>
        <taxon>Actinomycetota</taxon>
        <taxon>Actinomycetes</taxon>
        <taxon>Kitasatosporales</taxon>
        <taxon>Streptomycetaceae</taxon>
        <taxon>Streptomyces</taxon>
    </lineage>
</organism>
<keyword evidence="4 5" id="KW-0720">Serine protease</keyword>
<gene>
    <name evidence="9" type="ORF">HUT05_13545</name>
</gene>
<protein>
    <submittedName>
        <fullName evidence="9">S8 family serine peptidase</fullName>
    </submittedName>
</protein>
<dbReference type="PROSITE" id="PS51892">
    <property type="entry name" value="SUBTILASE"/>
    <property type="match status" value="1"/>
</dbReference>
<dbReference type="InterPro" id="IPR050131">
    <property type="entry name" value="Peptidase_S8_subtilisin-like"/>
</dbReference>
<sequence>MTNRRVTAAVGAALTGLICVLPTAPARAATTPMGWESDALGLSAAQQLSQGEGVTVAVLDTGAVADHPALKGRVTTGPDYRKDGLDPQSPEWGVHGTAMASDVLKVAPKAKILSVRVIADGDKKKADTGEAIQERGASPIVSGIYYAVDHGADVISMSLGSGEVANYADPKDVAAIGYALSHGVTVLAGAGNSGDELNQISFPAGYAGAIAVAAANQSGARADFSTVHTYNELAAPGVGITSARNTGGYEAVDGTSPATALASGVVALMLSHNPKLTPAQTRAVLTRTARAPQRGWNALLGYGQIDAAAAVKAAASPPDDETAPVEYEGKEHFATPVGTSKTTHPAMEQELWLTGLGAAGVGLLMLVGGLFMALRGRRATGPGAAAMASPPGPFQG</sequence>
<dbReference type="SUPFAM" id="SSF52743">
    <property type="entry name" value="Subtilisin-like"/>
    <property type="match status" value="1"/>
</dbReference>
<keyword evidence="10" id="KW-1185">Reference proteome</keyword>
<dbReference type="GO" id="GO:0004252">
    <property type="term" value="F:serine-type endopeptidase activity"/>
    <property type="evidence" value="ECO:0007669"/>
    <property type="project" value="UniProtKB-UniRule"/>
</dbReference>
<evidence type="ECO:0000256" key="1">
    <source>
        <dbReference type="ARBA" id="ARBA00011073"/>
    </source>
</evidence>
<feature type="active site" description="Charge relay system" evidence="5">
    <location>
        <position position="60"/>
    </location>
</feature>
<reference evidence="9 10" key="1">
    <citation type="submission" date="2020-06" db="EMBL/GenBank/DDBJ databases">
        <title>Genome mining for natural products.</title>
        <authorList>
            <person name="Zhang B."/>
            <person name="Shi J."/>
            <person name="Ge H."/>
        </authorList>
    </citation>
    <scope>NUCLEOTIDE SEQUENCE [LARGE SCALE GENOMIC DNA]</scope>
    <source>
        <strain evidence="9 10">NA02069</strain>
    </source>
</reference>
<proteinExistence type="inferred from homology"/>
<feature type="transmembrane region" description="Helical" evidence="6">
    <location>
        <begin position="351"/>
        <end position="374"/>
    </location>
</feature>
<keyword evidence="6" id="KW-1133">Transmembrane helix</keyword>
<dbReference type="PANTHER" id="PTHR43806">
    <property type="entry name" value="PEPTIDASE S8"/>
    <property type="match status" value="1"/>
</dbReference>
<dbReference type="Proteomes" id="UP000509418">
    <property type="component" value="Chromosome"/>
</dbReference>
<feature type="domain" description="Peptidase S8/S53" evidence="8">
    <location>
        <begin position="51"/>
        <end position="303"/>
    </location>
</feature>
<dbReference type="InterPro" id="IPR036852">
    <property type="entry name" value="Peptidase_S8/S53_dom_sf"/>
</dbReference>
<evidence type="ECO:0000256" key="5">
    <source>
        <dbReference type="PROSITE-ProRule" id="PRU01240"/>
    </source>
</evidence>
<evidence type="ECO:0000256" key="7">
    <source>
        <dbReference type="SAM" id="SignalP"/>
    </source>
</evidence>
<dbReference type="RefSeq" id="WP_176575268.1">
    <property type="nucleotide sequence ID" value="NZ_CBDRGH010000017.1"/>
</dbReference>
<feature type="active site" description="Charge relay system" evidence="5">
    <location>
        <position position="256"/>
    </location>
</feature>
<evidence type="ECO:0000256" key="3">
    <source>
        <dbReference type="ARBA" id="ARBA00022801"/>
    </source>
</evidence>
<evidence type="ECO:0000259" key="8">
    <source>
        <dbReference type="Pfam" id="PF00082"/>
    </source>
</evidence>
<keyword evidence="7" id="KW-0732">Signal</keyword>
<feature type="signal peptide" evidence="7">
    <location>
        <begin position="1"/>
        <end position="28"/>
    </location>
</feature>
<feature type="chain" id="PRO_5028970615" evidence="7">
    <location>
        <begin position="29"/>
        <end position="396"/>
    </location>
</feature>
<dbReference type="GO" id="GO:0006508">
    <property type="term" value="P:proteolysis"/>
    <property type="evidence" value="ECO:0007669"/>
    <property type="project" value="UniProtKB-KW"/>
</dbReference>
<evidence type="ECO:0000256" key="6">
    <source>
        <dbReference type="SAM" id="Phobius"/>
    </source>
</evidence>
<keyword evidence="3 5" id="KW-0378">Hydrolase</keyword>
<dbReference type="PRINTS" id="PR00723">
    <property type="entry name" value="SUBTILISIN"/>
</dbReference>
<dbReference type="InterPro" id="IPR015500">
    <property type="entry name" value="Peptidase_S8_subtilisin-rel"/>
</dbReference>
<evidence type="ECO:0000313" key="10">
    <source>
        <dbReference type="Proteomes" id="UP000509418"/>
    </source>
</evidence>
<evidence type="ECO:0000256" key="4">
    <source>
        <dbReference type="ARBA" id="ARBA00022825"/>
    </source>
</evidence>
<keyword evidence="6" id="KW-0812">Transmembrane</keyword>
<keyword evidence="6" id="KW-0472">Membrane</keyword>
<dbReference type="Gene3D" id="3.40.50.200">
    <property type="entry name" value="Peptidase S8/S53 domain"/>
    <property type="match status" value="1"/>
</dbReference>
<dbReference type="InterPro" id="IPR000209">
    <property type="entry name" value="Peptidase_S8/S53_dom"/>
</dbReference>
<dbReference type="Pfam" id="PF00082">
    <property type="entry name" value="Peptidase_S8"/>
    <property type="match status" value="1"/>
</dbReference>
<accession>A0A7H8T4M3</accession>
<dbReference type="AlphaFoldDB" id="A0A7H8T4M3"/>
<name>A0A7H8T4M3_STRCX</name>
<evidence type="ECO:0000256" key="2">
    <source>
        <dbReference type="ARBA" id="ARBA00022670"/>
    </source>
</evidence>
<keyword evidence="2 5" id="KW-0645">Protease</keyword>
<dbReference type="PANTHER" id="PTHR43806:SF11">
    <property type="entry name" value="CEREVISIN-RELATED"/>
    <property type="match status" value="1"/>
</dbReference>
<dbReference type="EMBL" id="CP056041">
    <property type="protein sequence ID" value="QKZ18294.1"/>
    <property type="molecule type" value="Genomic_DNA"/>
</dbReference>
<feature type="active site" description="Charge relay system" evidence="5">
    <location>
        <position position="95"/>
    </location>
</feature>